<accession>A0ABV4Y8Y3</accession>
<dbReference type="EMBL" id="JBHFNS010000036">
    <property type="protein sequence ID" value="MFB2935252.1"/>
    <property type="molecule type" value="Genomic_DNA"/>
</dbReference>
<comment type="caution">
    <text evidence="1">The sequence shown here is derived from an EMBL/GenBank/DDBJ whole genome shotgun (WGS) entry which is preliminary data.</text>
</comment>
<evidence type="ECO:0000313" key="1">
    <source>
        <dbReference type="EMBL" id="MFB2935252.1"/>
    </source>
</evidence>
<dbReference type="Pfam" id="PF01019">
    <property type="entry name" value="G_glu_transpept"/>
    <property type="match status" value="1"/>
</dbReference>
<gene>
    <name evidence="1" type="ORF">ACE1B6_08225</name>
</gene>
<dbReference type="PANTHER" id="PTHR43881:SF1">
    <property type="entry name" value="GAMMA-GLUTAMYLTRANSPEPTIDASE (AFU_ORTHOLOGUE AFUA_4G13580)"/>
    <property type="match status" value="1"/>
</dbReference>
<dbReference type="InterPro" id="IPR029055">
    <property type="entry name" value="Ntn_hydrolases_N"/>
</dbReference>
<organism evidence="1 2">
    <name type="scientific">Floridaenema fluviatile BLCC-F154</name>
    <dbReference type="NCBI Taxonomy" id="3153640"/>
    <lineage>
        <taxon>Bacteria</taxon>
        <taxon>Bacillati</taxon>
        <taxon>Cyanobacteriota</taxon>
        <taxon>Cyanophyceae</taxon>
        <taxon>Oscillatoriophycideae</taxon>
        <taxon>Aerosakkonematales</taxon>
        <taxon>Aerosakkonemataceae</taxon>
        <taxon>Floridanema</taxon>
        <taxon>Floridanema fluviatile</taxon>
    </lineage>
</organism>
<protein>
    <submittedName>
        <fullName evidence="1">Gamma-glutamyltransferase family protein</fullName>
    </submittedName>
</protein>
<keyword evidence="2" id="KW-1185">Reference proteome</keyword>
<name>A0ABV4Y8Y3_9CYAN</name>
<reference evidence="1 2" key="1">
    <citation type="submission" date="2024-09" db="EMBL/GenBank/DDBJ databases">
        <title>Floridaenema gen nov. (Aerosakkonemataceae, Aerosakkonematales ord. nov., Cyanobacteria) from benthic tropical and subtropical fresh waters, with the description of four new species.</title>
        <authorList>
            <person name="Moretto J.A."/>
            <person name="Berthold D.E."/>
            <person name="Lefler F.W."/>
            <person name="Huang I.-S."/>
            <person name="Laughinghouse H. IV."/>
        </authorList>
    </citation>
    <scope>NUCLEOTIDE SEQUENCE [LARGE SCALE GENOMIC DNA]</scope>
    <source>
        <strain evidence="1 2">BLCC-F154</strain>
    </source>
</reference>
<dbReference type="Gene3D" id="3.60.20.40">
    <property type="match status" value="1"/>
</dbReference>
<dbReference type="Proteomes" id="UP001576776">
    <property type="component" value="Unassembled WGS sequence"/>
</dbReference>
<proteinExistence type="predicted"/>
<dbReference type="InterPro" id="IPR043137">
    <property type="entry name" value="GGT_ssub_C"/>
</dbReference>
<dbReference type="RefSeq" id="WP_413256769.1">
    <property type="nucleotide sequence ID" value="NZ_JBHFNS010000036.1"/>
</dbReference>
<dbReference type="Gene3D" id="1.10.246.130">
    <property type="match status" value="1"/>
</dbReference>
<dbReference type="PANTHER" id="PTHR43881">
    <property type="entry name" value="GAMMA-GLUTAMYLTRANSPEPTIDASE (AFU_ORTHOLOGUE AFUA_4G13580)"/>
    <property type="match status" value="1"/>
</dbReference>
<dbReference type="InterPro" id="IPR052896">
    <property type="entry name" value="GGT-like_enzyme"/>
</dbReference>
<evidence type="ECO:0000313" key="2">
    <source>
        <dbReference type="Proteomes" id="UP001576776"/>
    </source>
</evidence>
<dbReference type="PRINTS" id="PR01210">
    <property type="entry name" value="GGTRANSPTASE"/>
</dbReference>
<dbReference type="SUPFAM" id="SSF56235">
    <property type="entry name" value="N-terminal nucleophile aminohydrolases (Ntn hydrolases)"/>
    <property type="match status" value="1"/>
</dbReference>
<sequence>MSQKLENTENLTTYPYPSQRKVIMGKRGAVATSQNLATLAGIEMLLAGGNAVDAAVAMAIALTVVEPTSNGIGSDAFAIVWDGKLHGLNASGKSAKSLPLAAFTNLTEIPSNGWLPVTVPGAVSAWRNLWERWGKLPFEQLFSPAIRYAENGFPVSPVTAEAWQRAERIFLPLNRPEFQHFKQVFFPKNRAPKAGEIWGSELHGRTLRSIANSGGESFYNGEIAQKIANFAADTGGFLTTDDLRNHLADWVEPILTNYRDLTVWEIPPNGQGIATLMALNILEGFDIAQYPRESVESYHLQIEAMKLAFADVRRHVADIRFMTVAAEHLLDKSYAAERRNLINDTAIPLAEPGLPKGGTVYLAAADGELMVSFIQSNFEGFGSGILVPETGIALHNRGLGFTLEAGHPNQIAPEKRPFHTIIPGFLTKGDRPLGPFGVMGGPMQPQGHLQVILNMADYGMNPQAALDAPRWFFVAGNRVLLEKSVSPKIAELLLAKGHEVRVTKNTSLFGKGQIILRENDVFIAGSEPRADGMAIAF</sequence>
<dbReference type="InterPro" id="IPR043138">
    <property type="entry name" value="GGT_lsub"/>
</dbReference>